<dbReference type="NCBIfam" id="TIGR00756">
    <property type="entry name" value="PPR"/>
    <property type="match status" value="1"/>
</dbReference>
<dbReference type="Gene3D" id="1.25.40.10">
    <property type="entry name" value="Tetratricopeptide repeat domain"/>
    <property type="match status" value="2"/>
</dbReference>
<evidence type="ECO:0000313" key="4">
    <source>
        <dbReference type="Proteomes" id="UP000001514"/>
    </source>
</evidence>
<dbReference type="InterPro" id="IPR046960">
    <property type="entry name" value="PPR_At4g14850-like_plant"/>
</dbReference>
<dbReference type="FunFam" id="1.25.40.10:FF:000158">
    <property type="entry name" value="pentatricopeptide repeat-containing protein At2g33680"/>
    <property type="match status" value="1"/>
</dbReference>
<dbReference type="PANTHER" id="PTHR24015:SF548">
    <property type="entry name" value="OS08G0340900 PROTEIN"/>
    <property type="match status" value="1"/>
</dbReference>
<sequence>LLHDRVMDSGYQDNPVVGSALLSMHGRSGELDRAVEVFDRLRDPGLATYNAMLTQYVQHGRAMEALDLFKRMKRSAMKPNKVTLINLVEACSELESLEDGREIHRWIAALELESDLVVGTLLVNMYGSCGSTDDARSSFAKIKLKGVSLAAWNSMLGAYAQTGHDRHRHNQALLFFTEMAQLGVDPDGTTFVCLLNSLTHSGLLARSRDCFVDMVGEFQIAATSEHYGCVIDLLGRCGRLRQAEELMNTMPFVPDSMDWTSLLSASTTHSDRGIAEQSASIAAALDPANSAPYVLLSNV</sequence>
<proteinExistence type="predicted"/>
<dbReference type="GO" id="GO:0003723">
    <property type="term" value="F:RNA binding"/>
    <property type="evidence" value="ECO:0007669"/>
    <property type="project" value="InterPro"/>
</dbReference>
<gene>
    <name evidence="3" type="ORF">SELMODRAFT_23607</name>
</gene>
<dbReference type="GO" id="GO:0048731">
    <property type="term" value="P:system development"/>
    <property type="evidence" value="ECO:0007669"/>
    <property type="project" value="UniProtKB-ARBA"/>
</dbReference>
<dbReference type="HOGENOM" id="CLU_002706_0_0_1"/>
<reference evidence="3 4" key="1">
    <citation type="journal article" date="2011" name="Science">
        <title>The Selaginella genome identifies genetic changes associated with the evolution of vascular plants.</title>
        <authorList>
            <person name="Banks J.A."/>
            <person name="Nishiyama T."/>
            <person name="Hasebe M."/>
            <person name="Bowman J.L."/>
            <person name="Gribskov M."/>
            <person name="dePamphilis C."/>
            <person name="Albert V.A."/>
            <person name="Aono N."/>
            <person name="Aoyama T."/>
            <person name="Ambrose B.A."/>
            <person name="Ashton N.W."/>
            <person name="Axtell M.J."/>
            <person name="Barker E."/>
            <person name="Barker M.S."/>
            <person name="Bennetzen J.L."/>
            <person name="Bonawitz N.D."/>
            <person name="Chapple C."/>
            <person name="Cheng C."/>
            <person name="Correa L.G."/>
            <person name="Dacre M."/>
            <person name="DeBarry J."/>
            <person name="Dreyer I."/>
            <person name="Elias M."/>
            <person name="Engstrom E.M."/>
            <person name="Estelle M."/>
            <person name="Feng L."/>
            <person name="Finet C."/>
            <person name="Floyd S.K."/>
            <person name="Frommer W.B."/>
            <person name="Fujita T."/>
            <person name="Gramzow L."/>
            <person name="Gutensohn M."/>
            <person name="Harholt J."/>
            <person name="Hattori M."/>
            <person name="Heyl A."/>
            <person name="Hirai T."/>
            <person name="Hiwatashi Y."/>
            <person name="Ishikawa M."/>
            <person name="Iwata M."/>
            <person name="Karol K.G."/>
            <person name="Koehler B."/>
            <person name="Kolukisaoglu U."/>
            <person name="Kubo M."/>
            <person name="Kurata T."/>
            <person name="Lalonde S."/>
            <person name="Li K."/>
            <person name="Li Y."/>
            <person name="Litt A."/>
            <person name="Lyons E."/>
            <person name="Manning G."/>
            <person name="Maruyama T."/>
            <person name="Michael T.P."/>
            <person name="Mikami K."/>
            <person name="Miyazaki S."/>
            <person name="Morinaga S."/>
            <person name="Murata T."/>
            <person name="Mueller-Roeber B."/>
            <person name="Nelson D.R."/>
            <person name="Obara M."/>
            <person name="Oguri Y."/>
            <person name="Olmstead R.G."/>
            <person name="Onodera N."/>
            <person name="Petersen B.L."/>
            <person name="Pils B."/>
            <person name="Prigge M."/>
            <person name="Rensing S.A."/>
            <person name="Riano-Pachon D.M."/>
            <person name="Roberts A.W."/>
            <person name="Sato Y."/>
            <person name="Scheller H.V."/>
            <person name="Schulz B."/>
            <person name="Schulz C."/>
            <person name="Shakirov E.V."/>
            <person name="Shibagaki N."/>
            <person name="Shinohara N."/>
            <person name="Shippen D.E."/>
            <person name="Soerensen I."/>
            <person name="Sotooka R."/>
            <person name="Sugimoto N."/>
            <person name="Sugita M."/>
            <person name="Sumikawa N."/>
            <person name="Tanurdzic M."/>
            <person name="Theissen G."/>
            <person name="Ulvskov P."/>
            <person name="Wakazuki S."/>
            <person name="Weng J.K."/>
            <person name="Willats W.W."/>
            <person name="Wipf D."/>
            <person name="Wolf P.G."/>
            <person name="Yang L."/>
            <person name="Zimmer A.D."/>
            <person name="Zhu Q."/>
            <person name="Mitros T."/>
            <person name="Hellsten U."/>
            <person name="Loque D."/>
            <person name="Otillar R."/>
            <person name="Salamov A."/>
            <person name="Schmutz J."/>
            <person name="Shapiro H."/>
            <person name="Lindquist E."/>
            <person name="Lucas S."/>
            <person name="Rokhsar D."/>
            <person name="Grigoriev I.V."/>
        </authorList>
    </citation>
    <scope>NUCLEOTIDE SEQUENCE [LARGE SCALE GENOMIC DNA]</scope>
</reference>
<dbReference type="PROSITE" id="PS51375">
    <property type="entry name" value="PPR"/>
    <property type="match status" value="2"/>
</dbReference>
<dbReference type="InterPro" id="IPR011990">
    <property type="entry name" value="TPR-like_helical_dom_sf"/>
</dbReference>
<accession>D8T847</accession>
<dbReference type="Pfam" id="PF01535">
    <property type="entry name" value="PPR"/>
    <property type="match status" value="2"/>
</dbReference>
<dbReference type="Gramene" id="EFJ07190">
    <property type="protein sequence ID" value="EFJ07190"/>
    <property type="gene ID" value="SELMODRAFT_23607"/>
</dbReference>
<dbReference type="AlphaFoldDB" id="D8T847"/>
<protein>
    <recommendedName>
        <fullName evidence="5">Pentacotripeptide-repeat region of PRORP domain-containing protein</fullName>
    </recommendedName>
</protein>
<dbReference type="GO" id="GO:0009451">
    <property type="term" value="P:RNA modification"/>
    <property type="evidence" value="ECO:0000318"/>
    <property type="project" value="GO_Central"/>
</dbReference>
<dbReference type="KEGG" id="smo:SELMODRAFT_23607"/>
<organism evidence="4">
    <name type="scientific">Selaginella moellendorffii</name>
    <name type="common">Spikemoss</name>
    <dbReference type="NCBI Taxonomy" id="88036"/>
    <lineage>
        <taxon>Eukaryota</taxon>
        <taxon>Viridiplantae</taxon>
        <taxon>Streptophyta</taxon>
        <taxon>Embryophyta</taxon>
        <taxon>Tracheophyta</taxon>
        <taxon>Lycopodiopsida</taxon>
        <taxon>Selaginellales</taxon>
        <taxon>Selaginellaceae</taxon>
        <taxon>Selaginella</taxon>
    </lineage>
</organism>
<evidence type="ECO:0000313" key="3">
    <source>
        <dbReference type="EMBL" id="EFJ07190.1"/>
    </source>
</evidence>
<feature type="repeat" description="PPR" evidence="2">
    <location>
        <begin position="148"/>
        <end position="186"/>
    </location>
</feature>
<dbReference type="InParanoid" id="D8T847"/>
<keyword evidence="1" id="KW-0677">Repeat</keyword>
<keyword evidence="4" id="KW-1185">Reference proteome</keyword>
<evidence type="ECO:0008006" key="5">
    <source>
        <dbReference type="Google" id="ProtNLM"/>
    </source>
</evidence>
<evidence type="ECO:0000256" key="1">
    <source>
        <dbReference type="ARBA" id="ARBA00022737"/>
    </source>
</evidence>
<feature type="non-terminal residue" evidence="3">
    <location>
        <position position="299"/>
    </location>
</feature>
<dbReference type="PANTHER" id="PTHR24015">
    <property type="entry name" value="OS07G0578800 PROTEIN-RELATED"/>
    <property type="match status" value="1"/>
</dbReference>
<feature type="non-terminal residue" evidence="3">
    <location>
        <position position="1"/>
    </location>
</feature>
<dbReference type="EMBL" id="GL377688">
    <property type="protein sequence ID" value="EFJ07190.1"/>
    <property type="molecule type" value="Genomic_DNA"/>
</dbReference>
<dbReference type="InterPro" id="IPR002885">
    <property type="entry name" value="PPR_rpt"/>
</dbReference>
<evidence type="ECO:0000256" key="2">
    <source>
        <dbReference type="PROSITE-ProRule" id="PRU00708"/>
    </source>
</evidence>
<name>D8T847_SELML</name>
<dbReference type="eggNOG" id="KOG4197">
    <property type="taxonomic scope" value="Eukaryota"/>
</dbReference>
<dbReference type="Pfam" id="PF13041">
    <property type="entry name" value="PPR_2"/>
    <property type="match status" value="1"/>
</dbReference>
<feature type="repeat" description="PPR" evidence="2">
    <location>
        <begin position="45"/>
        <end position="79"/>
    </location>
</feature>
<dbReference type="Proteomes" id="UP000001514">
    <property type="component" value="Unassembled WGS sequence"/>
</dbReference>